<dbReference type="AlphaFoldDB" id="A0A3N2RNB5"/>
<proteinExistence type="predicted"/>
<dbReference type="NCBIfam" id="TIGR01451">
    <property type="entry name" value="B_ant_repeat"/>
    <property type="match status" value="1"/>
</dbReference>
<dbReference type="Pfam" id="PF20009">
    <property type="entry name" value="GEVED"/>
    <property type="match status" value="1"/>
</dbReference>
<dbReference type="GO" id="GO:0004553">
    <property type="term" value="F:hydrolase activity, hydrolyzing O-glycosyl compounds"/>
    <property type="evidence" value="ECO:0007669"/>
    <property type="project" value="InterPro"/>
</dbReference>
<evidence type="ECO:0000259" key="4">
    <source>
        <dbReference type="Pfam" id="PF20009"/>
    </source>
</evidence>
<feature type="domain" description="DUF11" evidence="2">
    <location>
        <begin position="580"/>
        <end position="673"/>
    </location>
</feature>
<name>A0A3N2RNB5_LYSEN</name>
<dbReference type="Gene3D" id="2.60.40.290">
    <property type="match status" value="1"/>
</dbReference>
<evidence type="ECO:0000256" key="1">
    <source>
        <dbReference type="SAM" id="SignalP"/>
    </source>
</evidence>
<evidence type="ECO:0000313" key="7">
    <source>
        <dbReference type="Proteomes" id="UP000275910"/>
    </source>
</evidence>
<feature type="signal peptide" evidence="1">
    <location>
        <begin position="1"/>
        <end position="37"/>
    </location>
</feature>
<dbReference type="GO" id="GO:0030247">
    <property type="term" value="F:polysaccharide binding"/>
    <property type="evidence" value="ECO:0007669"/>
    <property type="project" value="InterPro"/>
</dbReference>
<gene>
    <name evidence="6" type="ORF">D9T17_02410</name>
</gene>
<feature type="domain" description="GEVED" evidence="4">
    <location>
        <begin position="376"/>
        <end position="452"/>
    </location>
</feature>
<feature type="domain" description="SpaA-like prealbumin fold" evidence="5">
    <location>
        <begin position="459"/>
        <end position="574"/>
    </location>
</feature>
<dbReference type="InterPro" id="IPR001434">
    <property type="entry name" value="OmcB-like_DUF11"/>
</dbReference>
<dbReference type="Pfam" id="PF01345">
    <property type="entry name" value="DUF11"/>
    <property type="match status" value="1"/>
</dbReference>
<dbReference type="InterPro" id="IPR040683">
    <property type="entry name" value="CshA_NR2"/>
</dbReference>
<dbReference type="Pfam" id="PF20674">
    <property type="entry name" value="SpaA_3"/>
    <property type="match status" value="1"/>
</dbReference>
<evidence type="ECO:0000259" key="3">
    <source>
        <dbReference type="Pfam" id="PF18651"/>
    </source>
</evidence>
<dbReference type="InterPro" id="IPR012291">
    <property type="entry name" value="CBM2_carb-bd_dom_sf"/>
</dbReference>
<dbReference type="InterPro" id="IPR048834">
    <property type="entry name" value="SpaA_pre-album"/>
</dbReference>
<dbReference type="InterPro" id="IPR047589">
    <property type="entry name" value="DUF11_rpt"/>
</dbReference>
<evidence type="ECO:0000313" key="6">
    <source>
        <dbReference type="EMBL" id="ROU08953.1"/>
    </source>
</evidence>
<evidence type="ECO:0000259" key="2">
    <source>
        <dbReference type="Pfam" id="PF01345"/>
    </source>
</evidence>
<dbReference type="Pfam" id="PF18651">
    <property type="entry name" value="CshA_NR2"/>
    <property type="match status" value="1"/>
</dbReference>
<keyword evidence="1" id="KW-0732">Signal</keyword>
<dbReference type="EMBL" id="RCTY01000006">
    <property type="protein sequence ID" value="ROU08953.1"/>
    <property type="molecule type" value="Genomic_DNA"/>
</dbReference>
<protein>
    <submittedName>
        <fullName evidence="6">DUF11 domain-containing protein</fullName>
    </submittedName>
</protein>
<dbReference type="InterPro" id="IPR045474">
    <property type="entry name" value="GEVED"/>
</dbReference>
<comment type="caution">
    <text evidence="6">The sequence shown here is derived from an EMBL/GenBank/DDBJ whole genome shotgun (WGS) entry which is preliminary data.</text>
</comment>
<dbReference type="RefSeq" id="WP_123645909.1">
    <property type="nucleotide sequence ID" value="NZ_RCTY01000006.1"/>
</dbReference>
<evidence type="ECO:0000259" key="5">
    <source>
        <dbReference type="Pfam" id="PF20674"/>
    </source>
</evidence>
<feature type="domain" description="Surface adhesin CshA non-repetitive" evidence="3">
    <location>
        <begin position="50"/>
        <end position="263"/>
    </location>
</feature>
<reference evidence="6 7" key="1">
    <citation type="submission" date="2018-10" db="EMBL/GenBank/DDBJ databases">
        <title>The genome of Lysobacter enzymogenes OH11.</title>
        <authorList>
            <person name="Liu F."/>
            <person name="Zhao Y."/>
            <person name="Qian G."/>
            <person name="Chen Y."/>
            <person name="Xu H."/>
        </authorList>
    </citation>
    <scope>NUCLEOTIDE SEQUENCE [LARGE SCALE GENOMIC DNA]</scope>
    <source>
        <strain evidence="6 7">OH11</strain>
    </source>
</reference>
<sequence>MTLVLSARRPRARLAAQFAAIAAIGLAALLSPLAAQAQFATGGAGRFKQNIYWFDWGTTPDNIPQTGTTVTNAIPLSGQELRVTCSLSNISGGTAPTLRIYRPGNWTGDGLDDLYNIGGTGGANTMDIGLRNRVDGVTANFDFACSATLGAPGQPNPPAYQLDGLVVADAEQSSGPEYLQATINSTNGGLPTVWRIIDRFRSSNCTAGTPTTLTESGSSSTLRFGAAPFCSSGPMGIAFMENATRASVQFRGGGGSAVALGVVVVDSTDHGDAPASYGDAVHLAQFTWSGGTLTAGTTTDIHASGFALANLVPPSTRLGTALDSESAAQFSANADGDDLLGSDDEDAFAAPLGTIAALPGTTYTSPAIACTGPGTVRGWIDFNRDGDFNDAGEISNNSPTCTGTTTVTLNWTVPAGVQTGRSYMRLRIASNAAQIAAPTGSASDGEVEDHVLTLANARVTLNKQVAARANAADQFTVSLLQGATVVASAATSGAGTSAGTGAQLLASGTGYSLRDALSAGSTPFARYQKSIACVANAGSTGALPVPGGPTGTGPVDWTLTPNAGNDLTCTITNRAVVTALRISKSDSQTTYTPGDVRTYTITVNNDGGDAATGAQVSDTLPAGMTLTAQWQCTASPGSTCGAASGGTVGGNSVALTVDLAPGGSATIQVPVRYSPNPGDY</sequence>
<feature type="chain" id="PRO_5018077931" evidence="1">
    <location>
        <begin position="38"/>
        <end position="680"/>
    </location>
</feature>
<accession>A0A3N2RNB5</accession>
<organism evidence="6 7">
    <name type="scientific">Lysobacter enzymogenes</name>
    <dbReference type="NCBI Taxonomy" id="69"/>
    <lineage>
        <taxon>Bacteria</taxon>
        <taxon>Pseudomonadati</taxon>
        <taxon>Pseudomonadota</taxon>
        <taxon>Gammaproteobacteria</taxon>
        <taxon>Lysobacterales</taxon>
        <taxon>Lysobacteraceae</taxon>
        <taxon>Lysobacter</taxon>
    </lineage>
</organism>
<dbReference type="Proteomes" id="UP000275910">
    <property type="component" value="Unassembled WGS sequence"/>
</dbReference>